<evidence type="ECO:0000259" key="10">
    <source>
        <dbReference type="Pfam" id="PF00248"/>
    </source>
</evidence>
<evidence type="ECO:0000256" key="3">
    <source>
        <dbReference type="ARBA" id="ARBA00051098"/>
    </source>
</evidence>
<evidence type="ECO:0000256" key="5">
    <source>
        <dbReference type="ARBA" id="ARBA00079693"/>
    </source>
</evidence>
<feature type="binding site" evidence="8">
    <location>
        <position position="117"/>
    </location>
    <ligand>
        <name>substrate</name>
    </ligand>
</feature>
<proteinExistence type="predicted"/>
<dbReference type="InterPro" id="IPR023210">
    <property type="entry name" value="NADP_OxRdtase_dom"/>
</dbReference>
<dbReference type="Gene3D" id="3.20.20.100">
    <property type="entry name" value="NADP-dependent oxidoreductase domain"/>
    <property type="match status" value="1"/>
</dbReference>
<dbReference type="EC" id="1.1.1.358" evidence="4"/>
<dbReference type="PROSITE" id="PS00798">
    <property type="entry name" value="ALDOKETO_REDUCTASE_1"/>
    <property type="match status" value="1"/>
</dbReference>
<dbReference type="InterPro" id="IPR018170">
    <property type="entry name" value="Aldo/ket_reductase_CS"/>
</dbReference>
<comment type="catalytic activity">
    <reaction evidence="3">
        <text>isatin + NADPH + H(+) = 3-hydroxyindolin-2-one + NADP(+)</text>
        <dbReference type="Rhea" id="RHEA:68608"/>
        <dbReference type="ChEBI" id="CHEBI:15378"/>
        <dbReference type="ChEBI" id="CHEBI:27539"/>
        <dbReference type="ChEBI" id="CHEBI:28536"/>
        <dbReference type="ChEBI" id="CHEBI:57783"/>
        <dbReference type="ChEBI" id="CHEBI:58349"/>
    </reaction>
</comment>
<reference evidence="11" key="1">
    <citation type="submission" date="2023-04" db="EMBL/GenBank/DDBJ databases">
        <title>Candida boidinii NBRC 10035.</title>
        <authorList>
            <person name="Ichikawa N."/>
            <person name="Sato H."/>
            <person name="Tonouchi N."/>
        </authorList>
    </citation>
    <scope>NUCLEOTIDE SEQUENCE</scope>
    <source>
        <strain evidence="11">NBRC 10035</strain>
    </source>
</reference>
<evidence type="ECO:0000256" key="7">
    <source>
        <dbReference type="PIRSR" id="PIRSR000097-1"/>
    </source>
</evidence>
<evidence type="ECO:0000256" key="4">
    <source>
        <dbReference type="ARBA" id="ARBA00066965"/>
    </source>
</evidence>
<dbReference type="GO" id="GO:0042180">
    <property type="term" value="P:ketone metabolic process"/>
    <property type="evidence" value="ECO:0007669"/>
    <property type="project" value="UniProtKB-ARBA"/>
</dbReference>
<dbReference type="GO" id="GO:0047011">
    <property type="term" value="F:2-dehydropantolactone reductase (A-specific) activity"/>
    <property type="evidence" value="ECO:0007669"/>
    <property type="project" value="UniProtKB-ARBA"/>
</dbReference>
<dbReference type="InterPro" id="IPR036812">
    <property type="entry name" value="NAD(P)_OxRdtase_dom_sf"/>
</dbReference>
<evidence type="ECO:0000256" key="6">
    <source>
        <dbReference type="ARBA" id="ARBA00081322"/>
    </source>
</evidence>
<evidence type="ECO:0000256" key="9">
    <source>
        <dbReference type="PIRSR" id="PIRSR000097-3"/>
    </source>
</evidence>
<organism evidence="11 12">
    <name type="scientific">Candida boidinii</name>
    <name type="common">Yeast</name>
    <dbReference type="NCBI Taxonomy" id="5477"/>
    <lineage>
        <taxon>Eukaryota</taxon>
        <taxon>Fungi</taxon>
        <taxon>Dikarya</taxon>
        <taxon>Ascomycota</taxon>
        <taxon>Saccharomycotina</taxon>
        <taxon>Pichiomycetes</taxon>
        <taxon>Pichiales</taxon>
        <taxon>Pichiaceae</taxon>
        <taxon>Ogataea</taxon>
        <taxon>Ogataea/Candida clade</taxon>
    </lineage>
</organism>
<evidence type="ECO:0000313" key="12">
    <source>
        <dbReference type="Proteomes" id="UP001165120"/>
    </source>
</evidence>
<dbReference type="PANTHER" id="PTHR11732">
    <property type="entry name" value="ALDO/KETO REDUCTASE"/>
    <property type="match status" value="1"/>
</dbReference>
<feature type="site" description="Lowers pKa of active site Tyr" evidence="9">
    <location>
        <position position="86"/>
    </location>
</feature>
<name>A0A9W6SY86_CANBO</name>
<dbReference type="Pfam" id="PF00248">
    <property type="entry name" value="Aldo_ket_red"/>
    <property type="match status" value="1"/>
</dbReference>
<evidence type="ECO:0000256" key="1">
    <source>
        <dbReference type="ARBA" id="ARBA00023002"/>
    </source>
</evidence>
<dbReference type="PRINTS" id="PR00069">
    <property type="entry name" value="ALDKETRDTASE"/>
</dbReference>
<comment type="catalytic activity">
    <reaction evidence="2">
        <text>(R)-pantolactone + NADP(+) = 2-dehydropantolactone + NADPH + H(+)</text>
        <dbReference type="Rhea" id="RHEA:18981"/>
        <dbReference type="ChEBI" id="CHEBI:15378"/>
        <dbReference type="ChEBI" id="CHEBI:16719"/>
        <dbReference type="ChEBI" id="CHEBI:18395"/>
        <dbReference type="ChEBI" id="CHEBI:57783"/>
        <dbReference type="ChEBI" id="CHEBI:58349"/>
        <dbReference type="EC" id="1.1.1.358"/>
    </reaction>
</comment>
<sequence length="314" mass="35281">MSQLFALSKKIKLNTGAYIPAVGLGTVCDEENRSFFKDVVITAIESGYRHIDTAWYYGTEPIIGEALQEVFAKGEIKREDLFITSKVWPSYHHNPSKSLEESLTALKLDYVDLYLQHWPLGFASGDDGKPAVPKDANGDVNFARDFDHLDTYKELIKIYKETDKVKAIGVSNYTVEKLQRLLKETDVVPATNEVELHPHIPQVELVNFCNEHGIVVEAYSPLGSTGAPNLKIPLVTELAKKHDCFAVDILISYHVAAGRVVLPRSQNIERIKKGFTYVDLTAEELKALDDFGIKNPKRFVTDSWGKGIGFEHWD</sequence>
<comment type="caution">
    <text evidence="11">The sequence shown here is derived from an EMBL/GenBank/DDBJ whole genome shotgun (WGS) entry which is preliminary data.</text>
</comment>
<dbReference type="EMBL" id="BSXN01000429">
    <property type="protein sequence ID" value="GME68517.1"/>
    <property type="molecule type" value="Genomic_DNA"/>
</dbReference>
<dbReference type="Proteomes" id="UP001165120">
    <property type="component" value="Unassembled WGS sequence"/>
</dbReference>
<evidence type="ECO:0000256" key="2">
    <source>
        <dbReference type="ARBA" id="ARBA00050878"/>
    </source>
</evidence>
<gene>
    <name evidence="11" type="ORF">Cboi02_000170400</name>
</gene>
<accession>A0A9W6SY86</accession>
<dbReference type="FunFam" id="3.20.20.100:FF:000002">
    <property type="entry name" value="2,5-diketo-D-gluconic acid reductase A"/>
    <property type="match status" value="1"/>
</dbReference>
<feature type="active site" description="Proton donor" evidence="7">
    <location>
        <position position="57"/>
    </location>
</feature>
<dbReference type="InterPro" id="IPR020471">
    <property type="entry name" value="AKR"/>
</dbReference>
<protein>
    <recommendedName>
        <fullName evidence="5">2-dehydropantolactone reductase</fullName>
        <ecNumber evidence="4">1.1.1.358</ecNumber>
    </recommendedName>
    <alternativeName>
        <fullName evidence="5">2-dehydropantolactone reductase</fullName>
    </alternativeName>
    <alternativeName>
        <fullName evidence="6">Ketopantoyl-lactone reductase</fullName>
    </alternativeName>
</protein>
<keyword evidence="12" id="KW-1185">Reference proteome</keyword>
<evidence type="ECO:0000313" key="11">
    <source>
        <dbReference type="EMBL" id="GME68517.1"/>
    </source>
</evidence>
<evidence type="ECO:0000256" key="8">
    <source>
        <dbReference type="PIRSR" id="PIRSR000097-2"/>
    </source>
</evidence>
<feature type="domain" description="NADP-dependent oxidoreductase" evidence="10">
    <location>
        <begin position="30"/>
        <end position="290"/>
    </location>
</feature>
<dbReference type="PROSITE" id="PS00062">
    <property type="entry name" value="ALDOKETO_REDUCTASE_2"/>
    <property type="match status" value="1"/>
</dbReference>
<keyword evidence="1" id="KW-0560">Oxidoreductase</keyword>
<dbReference type="PIRSF" id="PIRSF000097">
    <property type="entry name" value="AKR"/>
    <property type="match status" value="1"/>
</dbReference>
<dbReference type="AlphaFoldDB" id="A0A9W6SY86"/>
<dbReference type="SUPFAM" id="SSF51430">
    <property type="entry name" value="NAD(P)-linked oxidoreductase"/>
    <property type="match status" value="1"/>
</dbReference>